<accession>A0A7X0VA76</accession>
<dbReference type="AlphaFoldDB" id="A0A7X0VA76"/>
<dbReference type="Proteomes" id="UP000523955">
    <property type="component" value="Unassembled WGS sequence"/>
</dbReference>
<comment type="caution">
    <text evidence="1">The sequence shown here is derived from an EMBL/GenBank/DDBJ whole genome shotgun (WGS) entry which is preliminary data.</text>
</comment>
<name>A0A7X0VA76_9ACTN</name>
<dbReference type="EMBL" id="JACKXE010000001">
    <property type="protein sequence ID" value="MBB6626712.1"/>
    <property type="molecule type" value="Genomic_DNA"/>
</dbReference>
<protein>
    <submittedName>
        <fullName evidence="1">Uncharacterized protein</fullName>
    </submittedName>
</protein>
<reference evidence="1 2" key="1">
    <citation type="submission" date="2020-08" db="EMBL/GenBank/DDBJ databases">
        <authorList>
            <person name="Seo M.-J."/>
        </authorList>
    </citation>
    <scope>NUCLEOTIDE SEQUENCE [LARGE SCALE GENOMIC DNA]</scope>
    <source>
        <strain evidence="1 2">KIGAM211</strain>
    </source>
</reference>
<evidence type="ECO:0000313" key="2">
    <source>
        <dbReference type="Proteomes" id="UP000523955"/>
    </source>
</evidence>
<keyword evidence="2" id="KW-1185">Reference proteome</keyword>
<gene>
    <name evidence="1" type="ORF">H5V45_05180</name>
</gene>
<evidence type="ECO:0000313" key="1">
    <source>
        <dbReference type="EMBL" id="MBB6626712.1"/>
    </source>
</evidence>
<organism evidence="1 2">
    <name type="scientific">Nocardioides luti</name>
    <dbReference type="NCBI Taxonomy" id="2761101"/>
    <lineage>
        <taxon>Bacteria</taxon>
        <taxon>Bacillati</taxon>
        <taxon>Actinomycetota</taxon>
        <taxon>Actinomycetes</taxon>
        <taxon>Propionibacteriales</taxon>
        <taxon>Nocardioidaceae</taxon>
        <taxon>Nocardioides</taxon>
    </lineage>
</organism>
<sequence>MNGADVLRDREELRPRLEPFLEDGESLDVAIRASSRPAKAVKMVAMEAWPFFHEKDKFLLVATDRRWLVLESAKEKFEGDLHVRGTFDRSIRVETSWLTRFDGFDQPYAVDPIYELWAVAANDALETRAAGGSWDLATAADGLTADDNDRVTEALGDVVMKVGKLVPRRRAKS</sequence>
<proteinExistence type="predicted"/>
<dbReference type="RefSeq" id="WP_185251954.1">
    <property type="nucleotide sequence ID" value="NZ_JACKXE010000001.1"/>
</dbReference>